<organism evidence="9 10">
    <name type="scientific">Halorarum halophilum</name>
    <dbReference type="NCBI Taxonomy" id="2743090"/>
    <lineage>
        <taxon>Archaea</taxon>
        <taxon>Methanobacteriati</taxon>
        <taxon>Methanobacteriota</taxon>
        <taxon>Stenosarchaea group</taxon>
        <taxon>Halobacteria</taxon>
        <taxon>Halobacteriales</taxon>
        <taxon>Haloferacaceae</taxon>
        <taxon>Halorarum</taxon>
    </lineage>
</organism>
<reference evidence="9 10" key="1">
    <citation type="submission" date="2020-07" db="EMBL/GenBank/DDBJ databases">
        <title>Gai3-2, isolated from salt lake.</title>
        <authorList>
            <person name="Cui H."/>
            <person name="Shi X."/>
        </authorList>
    </citation>
    <scope>NUCLEOTIDE SEQUENCE [LARGE SCALE GENOMIC DNA]</scope>
    <source>
        <strain evidence="9 10">Gai3-2</strain>
    </source>
</reference>
<evidence type="ECO:0000256" key="3">
    <source>
        <dbReference type="ARBA" id="ARBA00022692"/>
    </source>
</evidence>
<dbReference type="InterPro" id="IPR051447">
    <property type="entry name" value="Lipoprotein-release_system"/>
</dbReference>
<sequence length="409" mass="43287">MSRLSRLVGLLGVAVRQLRHERTQTLLAVLGVALAVLAAVLLASVGVGVLETGQQQFDQSNRDLWVTGGPLEFQPGSVGGFKNTLINSHEVATEIEQREDVTTAVPMGFQTVYVGTNTSEFETVIGAGAPARGASVRITDGRHVSEKDIHYADGTYTGPMTYEAVIDKRAAELLDVSVNDTIYVGGSIGAARSHEFTVVGISPTYSQFVGAPTVTIHLSELQEITGTTVSDRATFISIQLADGADPETVEAELQEEYPQYTVRTNHEQLRATLEEQAVVLASGASLVVMALVAGVLLLTNLQLSFVYRHRRTFGALKALGTSQFSLIVVVGTRALVIGLLGGALGIAFSIPGIWVLNRVAVAVTGFDGVVSVVPRVLLSGFVVSILVSTIAGLAASAYLSRMRPLANLD</sequence>
<dbReference type="Proteomes" id="UP000509750">
    <property type="component" value="Chromosome"/>
</dbReference>
<dbReference type="GO" id="GO:0044874">
    <property type="term" value="P:lipoprotein localization to outer membrane"/>
    <property type="evidence" value="ECO:0007669"/>
    <property type="project" value="TreeGrafter"/>
</dbReference>
<protein>
    <submittedName>
        <fullName evidence="9">ABC transporter permease</fullName>
    </submittedName>
</protein>
<dbReference type="KEGG" id="halg:HUG10_07310"/>
<keyword evidence="10" id="KW-1185">Reference proteome</keyword>
<feature type="transmembrane region" description="Helical" evidence="6">
    <location>
        <begin position="376"/>
        <end position="399"/>
    </location>
</feature>
<evidence type="ECO:0000256" key="6">
    <source>
        <dbReference type="SAM" id="Phobius"/>
    </source>
</evidence>
<keyword evidence="5 6" id="KW-0472">Membrane</keyword>
<feature type="transmembrane region" description="Helical" evidence="6">
    <location>
        <begin position="277"/>
        <end position="303"/>
    </location>
</feature>
<dbReference type="Pfam" id="PF02687">
    <property type="entry name" value="FtsX"/>
    <property type="match status" value="1"/>
</dbReference>
<evidence type="ECO:0000256" key="1">
    <source>
        <dbReference type="ARBA" id="ARBA00004651"/>
    </source>
</evidence>
<dbReference type="PANTHER" id="PTHR30489:SF0">
    <property type="entry name" value="LIPOPROTEIN-RELEASING SYSTEM TRANSMEMBRANE PROTEIN LOLE"/>
    <property type="match status" value="1"/>
</dbReference>
<evidence type="ECO:0000256" key="4">
    <source>
        <dbReference type="ARBA" id="ARBA00022989"/>
    </source>
</evidence>
<evidence type="ECO:0000313" key="10">
    <source>
        <dbReference type="Proteomes" id="UP000509750"/>
    </source>
</evidence>
<dbReference type="AlphaFoldDB" id="A0A7D5GBA7"/>
<dbReference type="EMBL" id="CP058529">
    <property type="protein sequence ID" value="QLG27366.1"/>
    <property type="molecule type" value="Genomic_DNA"/>
</dbReference>
<feature type="domain" description="MacB-like periplasmic core" evidence="8">
    <location>
        <begin position="25"/>
        <end position="255"/>
    </location>
</feature>
<dbReference type="InterPro" id="IPR003838">
    <property type="entry name" value="ABC3_permease_C"/>
</dbReference>
<dbReference type="PANTHER" id="PTHR30489">
    <property type="entry name" value="LIPOPROTEIN-RELEASING SYSTEM TRANSMEMBRANE PROTEIN LOLE"/>
    <property type="match status" value="1"/>
</dbReference>
<keyword evidence="4 6" id="KW-1133">Transmembrane helix</keyword>
<keyword evidence="2" id="KW-1003">Cell membrane</keyword>
<name>A0A7D5GBA7_9EURY</name>
<feature type="transmembrane region" description="Helical" evidence="6">
    <location>
        <begin position="324"/>
        <end position="356"/>
    </location>
</feature>
<keyword evidence="3 6" id="KW-0812">Transmembrane</keyword>
<evidence type="ECO:0000313" key="9">
    <source>
        <dbReference type="EMBL" id="QLG27366.1"/>
    </source>
</evidence>
<evidence type="ECO:0000256" key="5">
    <source>
        <dbReference type="ARBA" id="ARBA00023136"/>
    </source>
</evidence>
<dbReference type="Pfam" id="PF12704">
    <property type="entry name" value="MacB_PCD"/>
    <property type="match status" value="1"/>
</dbReference>
<dbReference type="InterPro" id="IPR025857">
    <property type="entry name" value="MacB_PCD"/>
</dbReference>
<dbReference type="GO" id="GO:0098797">
    <property type="term" value="C:plasma membrane protein complex"/>
    <property type="evidence" value="ECO:0007669"/>
    <property type="project" value="TreeGrafter"/>
</dbReference>
<evidence type="ECO:0000259" key="8">
    <source>
        <dbReference type="Pfam" id="PF12704"/>
    </source>
</evidence>
<comment type="subcellular location">
    <subcellularLocation>
        <location evidence="1">Cell membrane</location>
        <topology evidence="1">Multi-pass membrane protein</topology>
    </subcellularLocation>
</comment>
<feature type="domain" description="ABC3 transporter permease C-terminal" evidence="7">
    <location>
        <begin position="285"/>
        <end position="403"/>
    </location>
</feature>
<dbReference type="RefSeq" id="WP_179168941.1">
    <property type="nucleotide sequence ID" value="NZ_CP058529.1"/>
</dbReference>
<dbReference type="GeneID" id="56028629"/>
<accession>A0A7D5GBA7</accession>
<evidence type="ECO:0000256" key="2">
    <source>
        <dbReference type="ARBA" id="ARBA00022475"/>
    </source>
</evidence>
<feature type="transmembrane region" description="Helical" evidence="6">
    <location>
        <begin position="26"/>
        <end position="50"/>
    </location>
</feature>
<dbReference type="OrthoDB" id="163559at2157"/>
<gene>
    <name evidence="9" type="ORF">HUG10_07310</name>
</gene>
<proteinExistence type="predicted"/>
<evidence type="ECO:0000259" key="7">
    <source>
        <dbReference type="Pfam" id="PF02687"/>
    </source>
</evidence>